<keyword evidence="8" id="KW-1185">Reference proteome</keyword>
<dbReference type="NCBIfam" id="TIGR02532">
    <property type="entry name" value="IV_pilin_GFxxxE"/>
    <property type="match status" value="1"/>
</dbReference>
<protein>
    <submittedName>
        <fullName evidence="7">Prepilin-type N-terminal cleavage/methylation domain-containing protein</fullName>
    </submittedName>
</protein>
<evidence type="ECO:0000256" key="6">
    <source>
        <dbReference type="SAM" id="Phobius"/>
    </source>
</evidence>
<gene>
    <name evidence="7" type="ORF">E3O65_08500</name>
</gene>
<dbReference type="PANTHER" id="PTHR30093">
    <property type="entry name" value="GENERAL SECRETION PATHWAY PROTEIN G"/>
    <property type="match status" value="1"/>
</dbReference>
<evidence type="ECO:0000256" key="3">
    <source>
        <dbReference type="ARBA" id="ARBA00022692"/>
    </source>
</evidence>
<accession>A0ABY2J3L8</accession>
<dbReference type="InterPro" id="IPR045584">
    <property type="entry name" value="Pilin-like"/>
</dbReference>
<reference evidence="7 8" key="1">
    <citation type="submission" date="2019-03" db="EMBL/GenBank/DDBJ databases">
        <title>Genomics of glacier-inhabiting Cryobacterium strains.</title>
        <authorList>
            <person name="Liu Q."/>
            <person name="Xin Y.-H."/>
        </authorList>
    </citation>
    <scope>NUCLEOTIDE SEQUENCE [LARGE SCALE GENOMIC DNA]</scope>
    <source>
        <strain evidence="7 8">TMT4-23</strain>
    </source>
</reference>
<dbReference type="SUPFAM" id="SSF54523">
    <property type="entry name" value="Pili subunits"/>
    <property type="match status" value="1"/>
</dbReference>
<dbReference type="InterPro" id="IPR000983">
    <property type="entry name" value="Bac_GSPG_pilin"/>
</dbReference>
<dbReference type="Proteomes" id="UP000298355">
    <property type="component" value="Unassembled WGS sequence"/>
</dbReference>
<dbReference type="PANTHER" id="PTHR30093:SF44">
    <property type="entry name" value="TYPE II SECRETION SYSTEM CORE PROTEIN G"/>
    <property type="match status" value="1"/>
</dbReference>
<proteinExistence type="predicted"/>
<comment type="caution">
    <text evidence="7">The sequence shown here is derived from an EMBL/GenBank/DDBJ whole genome shotgun (WGS) entry which is preliminary data.</text>
</comment>
<sequence>MESTVLSRSLAALNRRRNDPNSNEKGFTLIELLVVVIIIGILAAIAIPVYLGVQDNAKDSSAQSDVVNLKTAIVSMQTNTGGLPSATAVVDGTGVTLTTEAIRAGASKGANTATLTYKPGTGSAFCVAGKSTSTGGSIFYAIESGGAIKGTSAAAVTAGCTAP</sequence>
<evidence type="ECO:0000256" key="1">
    <source>
        <dbReference type="ARBA" id="ARBA00004167"/>
    </source>
</evidence>
<dbReference type="Pfam" id="PF07963">
    <property type="entry name" value="N_methyl"/>
    <property type="match status" value="1"/>
</dbReference>
<keyword evidence="2" id="KW-0488">Methylation</keyword>
<keyword evidence="5 6" id="KW-0472">Membrane</keyword>
<keyword evidence="4 6" id="KW-1133">Transmembrane helix</keyword>
<keyword evidence="3 6" id="KW-0812">Transmembrane</keyword>
<dbReference type="InterPro" id="IPR012902">
    <property type="entry name" value="N_methyl_site"/>
</dbReference>
<dbReference type="PROSITE" id="PS00409">
    <property type="entry name" value="PROKAR_NTER_METHYL"/>
    <property type="match status" value="1"/>
</dbReference>
<evidence type="ECO:0000256" key="4">
    <source>
        <dbReference type="ARBA" id="ARBA00022989"/>
    </source>
</evidence>
<evidence type="ECO:0000256" key="2">
    <source>
        <dbReference type="ARBA" id="ARBA00022481"/>
    </source>
</evidence>
<evidence type="ECO:0000313" key="7">
    <source>
        <dbReference type="EMBL" id="TFC98471.1"/>
    </source>
</evidence>
<name>A0ABY2J3L8_9MICO</name>
<evidence type="ECO:0000256" key="5">
    <source>
        <dbReference type="ARBA" id="ARBA00023136"/>
    </source>
</evidence>
<dbReference type="EMBL" id="SOGJ01000021">
    <property type="protein sequence ID" value="TFC98471.1"/>
    <property type="molecule type" value="Genomic_DNA"/>
</dbReference>
<feature type="transmembrane region" description="Helical" evidence="6">
    <location>
        <begin position="27"/>
        <end position="51"/>
    </location>
</feature>
<organism evidence="7 8">
    <name type="scientific">Cryobacterium breve</name>
    <dbReference type="NCBI Taxonomy" id="1259258"/>
    <lineage>
        <taxon>Bacteria</taxon>
        <taxon>Bacillati</taxon>
        <taxon>Actinomycetota</taxon>
        <taxon>Actinomycetes</taxon>
        <taxon>Micrococcales</taxon>
        <taxon>Microbacteriaceae</taxon>
        <taxon>Cryobacterium</taxon>
    </lineage>
</organism>
<evidence type="ECO:0000313" key="8">
    <source>
        <dbReference type="Proteomes" id="UP000298355"/>
    </source>
</evidence>
<comment type="subcellular location">
    <subcellularLocation>
        <location evidence="1">Membrane</location>
        <topology evidence="1">Single-pass membrane protein</topology>
    </subcellularLocation>
</comment>
<dbReference type="PRINTS" id="PR00813">
    <property type="entry name" value="BCTERIALGSPG"/>
</dbReference>
<dbReference type="Gene3D" id="3.30.700.10">
    <property type="entry name" value="Glycoprotein, Type 4 Pilin"/>
    <property type="match status" value="1"/>
</dbReference>